<name>A0A2V3Y214_9FIRM</name>
<dbReference type="AlphaFoldDB" id="A0A2V3Y214"/>
<proteinExistence type="predicted"/>
<accession>A0A2V3Y214</accession>
<protein>
    <submittedName>
        <fullName evidence="1">Uncharacterized protein</fullName>
    </submittedName>
</protein>
<evidence type="ECO:0000313" key="2">
    <source>
        <dbReference type="Proteomes" id="UP000248057"/>
    </source>
</evidence>
<reference evidence="1 2" key="1">
    <citation type="submission" date="2018-05" db="EMBL/GenBank/DDBJ databases">
        <title>Genomic Encyclopedia of Type Strains, Phase IV (KMG-IV): sequencing the most valuable type-strain genomes for metagenomic binning, comparative biology and taxonomic classification.</title>
        <authorList>
            <person name="Goeker M."/>
        </authorList>
    </citation>
    <scope>NUCLEOTIDE SEQUENCE [LARGE SCALE GENOMIC DNA]</scope>
    <source>
        <strain evidence="1 2">DSM 24995</strain>
    </source>
</reference>
<organism evidence="1 2">
    <name type="scientific">Hungatella effluvii</name>
    <dbReference type="NCBI Taxonomy" id="1096246"/>
    <lineage>
        <taxon>Bacteria</taxon>
        <taxon>Bacillati</taxon>
        <taxon>Bacillota</taxon>
        <taxon>Clostridia</taxon>
        <taxon>Lachnospirales</taxon>
        <taxon>Lachnospiraceae</taxon>
        <taxon>Hungatella</taxon>
    </lineage>
</organism>
<keyword evidence="2" id="KW-1185">Reference proteome</keyword>
<sequence length="37" mass="4140">MLKEAVQTSYRRGGEETSLTAEAVNYSMTMQSKKSLL</sequence>
<dbReference type="EMBL" id="QJKD01000010">
    <property type="protein sequence ID" value="PXX51538.1"/>
    <property type="molecule type" value="Genomic_DNA"/>
</dbReference>
<comment type="caution">
    <text evidence="1">The sequence shown here is derived from an EMBL/GenBank/DDBJ whole genome shotgun (WGS) entry which is preliminary data.</text>
</comment>
<evidence type="ECO:0000313" key="1">
    <source>
        <dbReference type="EMBL" id="PXX51538.1"/>
    </source>
</evidence>
<gene>
    <name evidence="1" type="ORF">DFR60_110245</name>
</gene>
<dbReference type="Proteomes" id="UP000248057">
    <property type="component" value="Unassembled WGS sequence"/>
</dbReference>